<accession>A0ACC2JSV3</accession>
<reference evidence="1" key="1">
    <citation type="submission" date="2022-12" db="EMBL/GenBank/DDBJ databases">
        <title>Genome Sequence of Lasiodiplodia mahajangana.</title>
        <authorList>
            <person name="Buettner E."/>
        </authorList>
    </citation>
    <scope>NUCLEOTIDE SEQUENCE</scope>
    <source>
        <strain evidence="1">VT137</strain>
    </source>
</reference>
<organism evidence="1 2">
    <name type="scientific">Lasiodiplodia mahajangana</name>
    <dbReference type="NCBI Taxonomy" id="1108764"/>
    <lineage>
        <taxon>Eukaryota</taxon>
        <taxon>Fungi</taxon>
        <taxon>Dikarya</taxon>
        <taxon>Ascomycota</taxon>
        <taxon>Pezizomycotina</taxon>
        <taxon>Dothideomycetes</taxon>
        <taxon>Dothideomycetes incertae sedis</taxon>
        <taxon>Botryosphaeriales</taxon>
        <taxon>Botryosphaeriaceae</taxon>
        <taxon>Lasiodiplodia</taxon>
    </lineage>
</organism>
<keyword evidence="2" id="KW-1185">Reference proteome</keyword>
<evidence type="ECO:0000313" key="1">
    <source>
        <dbReference type="EMBL" id="KAJ8130579.1"/>
    </source>
</evidence>
<dbReference type="Proteomes" id="UP001153332">
    <property type="component" value="Unassembled WGS sequence"/>
</dbReference>
<gene>
    <name evidence="1" type="ORF">O1611_g3048</name>
</gene>
<name>A0ACC2JSV3_9PEZI</name>
<dbReference type="EMBL" id="JAPUUL010000466">
    <property type="protein sequence ID" value="KAJ8130579.1"/>
    <property type="molecule type" value="Genomic_DNA"/>
</dbReference>
<comment type="caution">
    <text evidence="1">The sequence shown here is derived from an EMBL/GenBank/DDBJ whole genome shotgun (WGS) entry which is preliminary data.</text>
</comment>
<protein>
    <submittedName>
        <fullName evidence="1">Uncharacterized protein</fullName>
    </submittedName>
</protein>
<evidence type="ECO:0000313" key="2">
    <source>
        <dbReference type="Proteomes" id="UP001153332"/>
    </source>
</evidence>
<sequence length="396" mass="43495">MPPAKKRKAHQSSANALSAPLQTASGNSSTAKRKRTDANNTATGGGENENEDNQAQKQPRQDDSPDPSDSFNDTASSREILFGIPWLLFQSPFEGDMCLEVVAPSVKYKHGCVRLHGPRGHWNMDAVFSLPFATIENIIIMRNRKRSAEKKNAYEVLIVPTNATGLAPISHTQTHAQIITFNLPDQKIDTQVYGTMTSGADKNTLILSLLKNALNERLAEFNKTVTDLSQEGKAAGSPLRIPTTLEPVMTTNLEKKVKGLLQLLDGWVLFRSEAVTLCIPTSQLINIRLVFAKDVKLGIIGMELVLSVSHPVEDTASPDKPGGRACALLSFHGLSWTLGEFISRFAEKSNIKVLLNLQHFYSYTKNQPMSGWSDLPPDLKRELFGNRIFITSGSGL</sequence>
<proteinExistence type="predicted"/>